<dbReference type="RefSeq" id="YP_009282947.1">
    <property type="nucleotide sequence ID" value="NC_031039.1"/>
</dbReference>
<proteinExistence type="predicted"/>
<organism evidence="1 2">
    <name type="scientific">Bacillus phage AR9</name>
    <dbReference type="NCBI Taxonomy" id="1815509"/>
    <lineage>
        <taxon>Viruses</taxon>
        <taxon>Duplodnaviria</taxon>
        <taxon>Heunggongvirae</taxon>
        <taxon>Uroviricota</taxon>
        <taxon>Caudoviricetes</taxon>
        <taxon>Takahashivirus</taxon>
        <taxon>Bacillus phage PBS1</taxon>
    </lineage>
</organism>
<evidence type="ECO:0000313" key="2">
    <source>
        <dbReference type="Proteomes" id="UP000202618"/>
    </source>
</evidence>
<accession>A0A172JHV2</accession>
<protein>
    <submittedName>
        <fullName evidence="1">Zn finger protein of DnaJ family</fullName>
    </submittedName>
</protein>
<evidence type="ECO:0000313" key="1">
    <source>
        <dbReference type="EMBL" id="AMS01127.1"/>
    </source>
</evidence>
<dbReference type="KEGG" id="vg:29058761"/>
<dbReference type="Proteomes" id="UP000202618">
    <property type="component" value="Segment"/>
</dbReference>
<dbReference type="GeneID" id="29058761"/>
<reference evidence="1 2" key="1">
    <citation type="journal article" date="2016" name="Virology">
        <title>The genome of AR9, a giant transducing Bacillus phage encoding two multisubunit RNA polymerases.</title>
        <authorList>
            <person name="Lavysh D."/>
            <person name="Sokolova M."/>
            <person name="Minakhin L."/>
            <person name="Yakunina M."/>
            <person name="Artamonova T."/>
            <person name="Kozyavkin S."/>
            <person name="Makarova K.S."/>
            <person name="Koonin E.V."/>
            <person name="Severinov K."/>
        </authorList>
    </citation>
    <scope>NUCLEOTIDE SEQUENCE [LARGE SCALE GENOMIC DNA]</scope>
</reference>
<name>A0A172JHV2_BPPB1</name>
<sequence length="300" mass="36158">MRDLHLIKWSLAGMIRFEDSCLPQFDKTYEIIFTDGYVELVYKRKNNFITFKVPIGIKYGKPYLSNELKKEIQERTITYYYKYVNCLKRDEYLDYRNKYLQNKNNKVAILRDSKKLKVYANYEISEKEFLNIRRERVKVEDFLKENICEVCGSRNSLTRFNRHNLCTKHSIQVEFKEYHSLEDLIRENNKLKCHCCNEDILKTDLYMKQDKEAKENIASPIFTIFHNTDPLDKDLHYCDQCKRKFNDKIVENIVKRSEICKCKECNGKGYERNYYVEKEFCEKCNGRGWVKKKGVNNEVQ</sequence>
<gene>
    <name evidence="1" type="ORF">AR9_g042</name>
</gene>
<dbReference type="EMBL" id="KU878088">
    <property type="protein sequence ID" value="AMS01127.1"/>
    <property type="molecule type" value="Genomic_DNA"/>
</dbReference>